<proteinExistence type="predicted"/>
<keyword evidence="1" id="KW-0732">Signal</keyword>
<feature type="signal peptide" evidence="1">
    <location>
        <begin position="1"/>
        <end position="28"/>
    </location>
</feature>
<evidence type="ECO:0000313" key="3">
    <source>
        <dbReference type="Proteomes" id="UP001596542"/>
    </source>
</evidence>
<name>A0ABW2IDH8_9BURK</name>
<dbReference type="Pfam" id="PF08811">
    <property type="entry name" value="DUF1800"/>
    <property type="match status" value="1"/>
</dbReference>
<dbReference type="EMBL" id="JBHTBU010000002">
    <property type="protein sequence ID" value="MFC7289012.1"/>
    <property type="molecule type" value="Genomic_DNA"/>
</dbReference>
<accession>A0ABW2IDH8</accession>
<sequence length="512" mass="56691">MNVHFPIRHTLRSVILLLMSVCALQTQAATVAQDQQALLVLNRLGYGPKPGDLERVKQIGLDNYIEQQLHPENIPLPPALSNRLAALDTINQPTGAVLAEFLSLRKEAQQNEEGAKQQQRQFVTRLTDQTAEARLARAIDSPRQLEEVMVDFWYNHFNVFSGKGIDKALVASYERDAIRPYVLGSFRDLLGATARHPAMLFYLDNWLSTADNAAARSKNPGPGKPIGLNENYARELMELHTLGVDGGYSQADVTELARIFTGWTFNQRELASRDRGFYFDPKKHDNGEKQWLGRNIAAQGQAEGEIALDILAMHPATARHLSYQLAQYFVQDQPPAALVERLSRRYLETGGNIREVLRTLFNSREFIAQAGTGSKFKTPYQFIVSAARAGEVQFTNVRPFMNALNQLGMPLYGCQTPDGYKNTQGAWLNPDALTRRITFANALASGRLPLNKTDDNAMDGARMPATPTVLDTGALLHTLGPAISATTRSTIENSPAGLRSAMVLGSPDFMQQ</sequence>
<feature type="chain" id="PRO_5047186595" evidence="1">
    <location>
        <begin position="29"/>
        <end position="512"/>
    </location>
</feature>
<organism evidence="2 3">
    <name type="scientific">Herminiimonas glaciei</name>
    <dbReference type="NCBI Taxonomy" id="523788"/>
    <lineage>
        <taxon>Bacteria</taxon>
        <taxon>Pseudomonadati</taxon>
        <taxon>Pseudomonadota</taxon>
        <taxon>Betaproteobacteria</taxon>
        <taxon>Burkholderiales</taxon>
        <taxon>Oxalobacteraceae</taxon>
        <taxon>Herminiimonas</taxon>
    </lineage>
</organism>
<keyword evidence="3" id="KW-1185">Reference proteome</keyword>
<dbReference type="InterPro" id="IPR014917">
    <property type="entry name" value="DUF1800"/>
</dbReference>
<protein>
    <submittedName>
        <fullName evidence="2">DUF1800 domain-containing protein</fullName>
    </submittedName>
</protein>
<gene>
    <name evidence="2" type="ORF">ACFQPC_13255</name>
</gene>
<dbReference type="RefSeq" id="WP_382272396.1">
    <property type="nucleotide sequence ID" value="NZ_JBHTBU010000002.1"/>
</dbReference>
<dbReference type="Proteomes" id="UP001596542">
    <property type="component" value="Unassembled WGS sequence"/>
</dbReference>
<evidence type="ECO:0000256" key="1">
    <source>
        <dbReference type="SAM" id="SignalP"/>
    </source>
</evidence>
<comment type="caution">
    <text evidence="2">The sequence shown here is derived from an EMBL/GenBank/DDBJ whole genome shotgun (WGS) entry which is preliminary data.</text>
</comment>
<evidence type="ECO:0000313" key="2">
    <source>
        <dbReference type="EMBL" id="MFC7289012.1"/>
    </source>
</evidence>
<reference evidence="3" key="1">
    <citation type="journal article" date="2019" name="Int. J. Syst. Evol. Microbiol.">
        <title>The Global Catalogue of Microorganisms (GCM) 10K type strain sequencing project: providing services to taxonomists for standard genome sequencing and annotation.</title>
        <authorList>
            <consortium name="The Broad Institute Genomics Platform"/>
            <consortium name="The Broad Institute Genome Sequencing Center for Infectious Disease"/>
            <person name="Wu L."/>
            <person name="Ma J."/>
        </authorList>
    </citation>
    <scope>NUCLEOTIDE SEQUENCE [LARGE SCALE GENOMIC DNA]</scope>
    <source>
        <strain evidence="3">KACC 12508</strain>
    </source>
</reference>